<dbReference type="Proteomes" id="UP001208570">
    <property type="component" value="Unassembled WGS sequence"/>
</dbReference>
<dbReference type="EMBL" id="JAODUP010000339">
    <property type="protein sequence ID" value="KAK2152126.1"/>
    <property type="molecule type" value="Genomic_DNA"/>
</dbReference>
<dbReference type="GO" id="GO:0006044">
    <property type="term" value="P:N-acetylglucosamine metabolic process"/>
    <property type="evidence" value="ECO:0007669"/>
    <property type="project" value="TreeGrafter"/>
</dbReference>
<keyword evidence="4" id="KW-1185">Reference proteome</keyword>
<evidence type="ECO:0000313" key="3">
    <source>
        <dbReference type="EMBL" id="KAK2152126.1"/>
    </source>
</evidence>
<dbReference type="GO" id="GO:0001517">
    <property type="term" value="F:N-acetylglucosamine 6-O-sulfotransferase activity"/>
    <property type="evidence" value="ECO:0007669"/>
    <property type="project" value="TreeGrafter"/>
</dbReference>
<feature type="transmembrane region" description="Helical" evidence="2">
    <location>
        <begin position="34"/>
        <end position="52"/>
    </location>
</feature>
<evidence type="ECO:0000313" key="4">
    <source>
        <dbReference type="Proteomes" id="UP001208570"/>
    </source>
</evidence>
<dbReference type="Gene3D" id="3.40.50.300">
    <property type="entry name" value="P-loop containing nucleotide triphosphate hydrolases"/>
    <property type="match status" value="1"/>
</dbReference>
<dbReference type="InterPro" id="IPR051135">
    <property type="entry name" value="Gal/GlcNAc/GalNAc_ST"/>
</dbReference>
<name>A0AAD9N200_9ANNE</name>
<accession>A0AAD9N200</accession>
<dbReference type="PANTHER" id="PTHR10704:SF44">
    <property type="entry name" value="LD35051P-RELATED"/>
    <property type="match status" value="1"/>
</dbReference>
<keyword evidence="2" id="KW-0472">Membrane</keyword>
<reference evidence="3" key="1">
    <citation type="journal article" date="2023" name="Mol. Biol. Evol.">
        <title>Third-Generation Sequencing Reveals the Adaptive Role of the Epigenome in Three Deep-Sea Polychaetes.</title>
        <authorList>
            <person name="Perez M."/>
            <person name="Aroh O."/>
            <person name="Sun Y."/>
            <person name="Lan Y."/>
            <person name="Juniper S.K."/>
            <person name="Young C.R."/>
            <person name="Angers B."/>
            <person name="Qian P.Y."/>
        </authorList>
    </citation>
    <scope>NUCLEOTIDE SEQUENCE</scope>
    <source>
        <strain evidence="3">P08H-3</strain>
    </source>
</reference>
<feature type="compositionally biased region" description="Polar residues" evidence="1">
    <location>
        <begin position="81"/>
        <end position="95"/>
    </location>
</feature>
<evidence type="ECO:0008006" key="5">
    <source>
        <dbReference type="Google" id="ProtNLM"/>
    </source>
</evidence>
<dbReference type="PANTHER" id="PTHR10704">
    <property type="entry name" value="CARBOHYDRATE SULFOTRANSFERASE"/>
    <property type="match status" value="1"/>
</dbReference>
<sequence length="492" mass="57099">MCVNVDNDPGRIISNNRMIYVLLTADIFNMSRNIRIIALMLVLTVVMHLVIYHEKNRLMLRQSHQHPDELLRHDGGLENASLDNGTERISTNGTSPAGDGELFKIIESSRVVFLPEYRKQVIIVGYQRVGSSFFGRLFDKNPAFFYIYEPLDSVYAEMYGTMGGYNVPSDITYLPDGQPRNIPDQEKAAVRNLLTDILSCNVDNLPAGFMLHKFWFSLSEDFMPSWHPYRICLKKHKLLKARETCRKSHLEKVCPKRFGMDPDQQKSCSRKLTGGSMNHSDFFHMYHRCLATYYTMAKPCVGIFKQKCELATLWATKTVRATMDEVDELLDQNPNARIIHLIRDPRPVAVSRSTNYSYRGIYSGMIDTMKGGDKVREALVYCGTVVEDILHRRQMENVYPGKIIQVIYEDFVQNPEAYAKAVYGFLDEPLPKDLIFWLHQNIRNREHGRNATLRMNAWRNHLTFSEEKAIIAECQYFYELLNYKWPYDEHIV</sequence>
<dbReference type="SUPFAM" id="SSF52540">
    <property type="entry name" value="P-loop containing nucleoside triphosphate hydrolases"/>
    <property type="match status" value="1"/>
</dbReference>
<proteinExistence type="predicted"/>
<evidence type="ECO:0000256" key="1">
    <source>
        <dbReference type="SAM" id="MobiDB-lite"/>
    </source>
</evidence>
<comment type="caution">
    <text evidence="3">The sequence shown here is derived from an EMBL/GenBank/DDBJ whole genome shotgun (WGS) entry which is preliminary data.</text>
</comment>
<keyword evidence="2" id="KW-1133">Transmembrane helix</keyword>
<evidence type="ECO:0000256" key="2">
    <source>
        <dbReference type="SAM" id="Phobius"/>
    </source>
</evidence>
<dbReference type="AlphaFoldDB" id="A0AAD9N200"/>
<protein>
    <recommendedName>
        <fullName evidence="5">Sulfotransferase</fullName>
    </recommendedName>
</protein>
<dbReference type="Pfam" id="PF13469">
    <property type="entry name" value="Sulfotransfer_3"/>
    <property type="match status" value="1"/>
</dbReference>
<dbReference type="InterPro" id="IPR027417">
    <property type="entry name" value="P-loop_NTPase"/>
</dbReference>
<feature type="region of interest" description="Disordered" evidence="1">
    <location>
        <begin position="72"/>
        <end position="95"/>
    </location>
</feature>
<organism evidence="3 4">
    <name type="scientific">Paralvinella palmiformis</name>
    <dbReference type="NCBI Taxonomy" id="53620"/>
    <lineage>
        <taxon>Eukaryota</taxon>
        <taxon>Metazoa</taxon>
        <taxon>Spiralia</taxon>
        <taxon>Lophotrochozoa</taxon>
        <taxon>Annelida</taxon>
        <taxon>Polychaeta</taxon>
        <taxon>Sedentaria</taxon>
        <taxon>Canalipalpata</taxon>
        <taxon>Terebellida</taxon>
        <taxon>Terebelliformia</taxon>
        <taxon>Alvinellidae</taxon>
        <taxon>Paralvinella</taxon>
    </lineage>
</organism>
<gene>
    <name evidence="3" type="ORF">LSH36_339g05006</name>
</gene>
<dbReference type="GO" id="GO:0006790">
    <property type="term" value="P:sulfur compound metabolic process"/>
    <property type="evidence" value="ECO:0007669"/>
    <property type="project" value="TreeGrafter"/>
</dbReference>
<keyword evidence="2" id="KW-0812">Transmembrane</keyword>